<dbReference type="PANTHER" id="PTHR14143:SF1">
    <property type="entry name" value="IRG-TYPE G DOMAIN-CONTAINING PROTEIN"/>
    <property type="match status" value="1"/>
</dbReference>
<dbReference type="InterPro" id="IPR006073">
    <property type="entry name" value="GTP-bd"/>
</dbReference>
<evidence type="ECO:0000259" key="2">
    <source>
        <dbReference type="Pfam" id="PF01926"/>
    </source>
</evidence>
<dbReference type="GO" id="GO:0005525">
    <property type="term" value="F:GTP binding"/>
    <property type="evidence" value="ECO:0007669"/>
    <property type="project" value="InterPro"/>
</dbReference>
<evidence type="ECO:0000313" key="4">
    <source>
        <dbReference type="Proteomes" id="UP000663856"/>
    </source>
</evidence>
<comment type="caution">
    <text evidence="3">The sequence shown here is derived from an EMBL/GenBank/DDBJ whole genome shotgun (WGS) entry which is preliminary data.</text>
</comment>
<dbReference type="EMBL" id="CAJNRF010003015">
    <property type="protein sequence ID" value="CAF2046435.1"/>
    <property type="molecule type" value="Genomic_DNA"/>
</dbReference>
<name>A0A816PAA6_9BILA</name>
<dbReference type="PANTHER" id="PTHR14143">
    <property type="entry name" value="INTERFERON-INDUCIBLE GTPASE FAMILY MEMBER"/>
    <property type="match status" value="1"/>
</dbReference>
<sequence>MAMFALIPMATEAIEILLNALLNNGIMRENQRLANENRQLREHIEHKINEQKKKSDVLAAQNEHLCAEIASKQRTEIQDTRINQIQQFLEPMEINETNSKKKDYDVTSKNQQLYVQMENLEQKKEEKNHGNIVQSGETQRVITSLQSNEKDLQVITDKLTAENIILEKQLKNYQKQHEHECIEMKQLLAELKAKKLESFEDIERQDKRAKDAIIRLAEKAMPIKMERINIALFGLTATGKSTMLNALYGKTVAETGIGETTTQVTSYKTERFVLWDVPGGCGVWLEQNSSIKF</sequence>
<protein>
    <recommendedName>
        <fullName evidence="2">G domain-containing protein</fullName>
    </recommendedName>
</protein>
<organism evidence="3 4">
    <name type="scientific">Rotaria magnacalcarata</name>
    <dbReference type="NCBI Taxonomy" id="392030"/>
    <lineage>
        <taxon>Eukaryota</taxon>
        <taxon>Metazoa</taxon>
        <taxon>Spiralia</taxon>
        <taxon>Gnathifera</taxon>
        <taxon>Rotifera</taxon>
        <taxon>Eurotatoria</taxon>
        <taxon>Bdelloidea</taxon>
        <taxon>Philodinida</taxon>
        <taxon>Philodinidae</taxon>
        <taxon>Rotaria</taxon>
    </lineage>
</organism>
<dbReference type="Gene3D" id="3.40.50.300">
    <property type="entry name" value="P-loop containing nucleotide triphosphate hydrolases"/>
    <property type="match status" value="1"/>
</dbReference>
<feature type="coiled-coil region" evidence="1">
    <location>
        <begin position="156"/>
        <end position="194"/>
    </location>
</feature>
<dbReference type="Pfam" id="PF01926">
    <property type="entry name" value="MMR_HSR1"/>
    <property type="match status" value="1"/>
</dbReference>
<dbReference type="SUPFAM" id="SSF52540">
    <property type="entry name" value="P-loop containing nucleoside triphosphate hydrolases"/>
    <property type="match status" value="1"/>
</dbReference>
<evidence type="ECO:0000256" key="1">
    <source>
        <dbReference type="SAM" id="Coils"/>
    </source>
</evidence>
<feature type="domain" description="G" evidence="2">
    <location>
        <begin position="229"/>
        <end position="279"/>
    </location>
</feature>
<evidence type="ECO:0000313" key="3">
    <source>
        <dbReference type="EMBL" id="CAF2046435.1"/>
    </source>
</evidence>
<feature type="coiled-coil region" evidence="1">
    <location>
        <begin position="23"/>
        <end position="50"/>
    </location>
</feature>
<dbReference type="Proteomes" id="UP000663856">
    <property type="component" value="Unassembled WGS sequence"/>
</dbReference>
<proteinExistence type="predicted"/>
<dbReference type="InterPro" id="IPR027417">
    <property type="entry name" value="P-loop_NTPase"/>
</dbReference>
<keyword evidence="1" id="KW-0175">Coiled coil</keyword>
<accession>A0A816PAA6</accession>
<gene>
    <name evidence="3" type="ORF">WKI299_LOCUS9327</name>
</gene>
<reference evidence="3" key="1">
    <citation type="submission" date="2021-02" db="EMBL/GenBank/DDBJ databases">
        <authorList>
            <person name="Nowell W R."/>
        </authorList>
    </citation>
    <scope>NUCLEOTIDE SEQUENCE</scope>
</reference>
<dbReference type="AlphaFoldDB" id="A0A816PAA6"/>